<evidence type="ECO:0000256" key="1">
    <source>
        <dbReference type="ARBA" id="ARBA00023015"/>
    </source>
</evidence>
<evidence type="ECO:0000256" key="2">
    <source>
        <dbReference type="ARBA" id="ARBA00023125"/>
    </source>
</evidence>
<dbReference type="SUPFAM" id="SSF100950">
    <property type="entry name" value="NagB/RpiA/CoA transferase-like"/>
    <property type="match status" value="1"/>
</dbReference>
<dbReference type="InterPro" id="IPR036388">
    <property type="entry name" value="WH-like_DNA-bd_sf"/>
</dbReference>
<keyword evidence="2" id="KW-0238">DNA-binding</keyword>
<evidence type="ECO:0000256" key="4">
    <source>
        <dbReference type="SAM" id="MobiDB-lite"/>
    </source>
</evidence>
<dbReference type="InterPro" id="IPR050313">
    <property type="entry name" value="Carb_Metab_HTH_regulators"/>
</dbReference>
<evidence type="ECO:0000313" key="6">
    <source>
        <dbReference type="EMBL" id="SCM77488.1"/>
    </source>
</evidence>
<proteinExistence type="predicted"/>
<dbReference type="Gene3D" id="1.10.10.10">
    <property type="entry name" value="Winged helix-like DNA-binding domain superfamily/Winged helix DNA-binding domain"/>
    <property type="match status" value="1"/>
</dbReference>
<organism evidence="6">
    <name type="scientific">uncultured Pleomorphomonas sp</name>
    <dbReference type="NCBI Taxonomy" id="442121"/>
    <lineage>
        <taxon>Bacteria</taxon>
        <taxon>Pseudomonadati</taxon>
        <taxon>Pseudomonadota</taxon>
        <taxon>Alphaproteobacteria</taxon>
        <taxon>Hyphomicrobiales</taxon>
        <taxon>Pleomorphomonadaceae</taxon>
        <taxon>Pleomorphomonas</taxon>
        <taxon>environmental samples</taxon>
    </lineage>
</organism>
<dbReference type="PANTHER" id="PTHR30363:SF44">
    <property type="entry name" value="AGA OPERON TRANSCRIPTIONAL REPRESSOR-RELATED"/>
    <property type="match status" value="1"/>
</dbReference>
<reference evidence="6" key="1">
    <citation type="submission" date="2016-08" db="EMBL/GenBank/DDBJ databases">
        <authorList>
            <person name="Seilhamer J.J."/>
        </authorList>
    </citation>
    <scope>NUCLEOTIDE SEQUENCE</scope>
    <source>
        <strain evidence="6">86</strain>
    </source>
</reference>
<dbReference type="SMART" id="SM00420">
    <property type="entry name" value="HTH_DEOR"/>
    <property type="match status" value="1"/>
</dbReference>
<dbReference type="PANTHER" id="PTHR30363">
    <property type="entry name" value="HTH-TYPE TRANSCRIPTIONAL REGULATOR SRLR-RELATED"/>
    <property type="match status" value="1"/>
</dbReference>
<dbReference type="Pfam" id="PF00455">
    <property type="entry name" value="DeoRC"/>
    <property type="match status" value="1"/>
</dbReference>
<dbReference type="SUPFAM" id="SSF46785">
    <property type="entry name" value="Winged helix' DNA-binding domain"/>
    <property type="match status" value="1"/>
</dbReference>
<dbReference type="InterPro" id="IPR011991">
    <property type="entry name" value="ArsR-like_HTH"/>
</dbReference>
<gene>
    <name evidence="6" type="ORF">KL86PLE_41293</name>
</gene>
<dbReference type="CDD" id="cd00090">
    <property type="entry name" value="HTH_ARSR"/>
    <property type="match status" value="1"/>
</dbReference>
<dbReference type="PROSITE" id="PS51000">
    <property type="entry name" value="HTH_DEOR_2"/>
    <property type="match status" value="1"/>
</dbReference>
<name>A0A212LIW8_9HYPH</name>
<dbReference type="PROSITE" id="PS00894">
    <property type="entry name" value="HTH_DEOR_1"/>
    <property type="match status" value="1"/>
</dbReference>
<dbReference type="InterPro" id="IPR014036">
    <property type="entry name" value="DeoR-like_C"/>
</dbReference>
<dbReference type="EMBL" id="FMJD01000008">
    <property type="protein sequence ID" value="SCM77488.1"/>
    <property type="molecule type" value="Genomic_DNA"/>
</dbReference>
<feature type="domain" description="HTH deoR-type" evidence="5">
    <location>
        <begin position="34"/>
        <end position="89"/>
    </location>
</feature>
<sequence>MATESSNGSGTESGPVGRRGAAVAETPAFTGLLAEPRRMKILEWLQEEGSARVRELSQAFKVSEATIRQDLERLEQDGYILREHGGAYLKTVQQQVGTMSLQHIENMDRKRKIGAKAASLVRNNETIILDAGSTTTEIAQRLTTRENLTVITNALNIAIILGAVPGYAVHMPGGQFKAPTLSLSGDKSVEYFRNIFASKLFLATAGVSVDAGLTYPSFADLQLKEAMIKAAAHVYLVADSSKINRTSFTRLGNLDVIHSFVTDDGIADSDAKEFERRGIELIVAS</sequence>
<dbReference type="InterPro" id="IPR018356">
    <property type="entry name" value="Tscrpt_reg_HTH_DeoR_CS"/>
</dbReference>
<evidence type="ECO:0000259" key="5">
    <source>
        <dbReference type="PROSITE" id="PS51000"/>
    </source>
</evidence>
<dbReference type="GO" id="GO:0003677">
    <property type="term" value="F:DNA binding"/>
    <property type="evidence" value="ECO:0007669"/>
    <property type="project" value="UniProtKB-KW"/>
</dbReference>
<keyword evidence="1" id="KW-0805">Transcription regulation</keyword>
<dbReference type="AlphaFoldDB" id="A0A212LIW8"/>
<dbReference type="Pfam" id="PF08220">
    <property type="entry name" value="HTH_DeoR"/>
    <property type="match status" value="1"/>
</dbReference>
<dbReference type="GO" id="GO:0003700">
    <property type="term" value="F:DNA-binding transcription factor activity"/>
    <property type="evidence" value="ECO:0007669"/>
    <property type="project" value="InterPro"/>
</dbReference>
<feature type="region of interest" description="Disordered" evidence="4">
    <location>
        <begin position="1"/>
        <end position="22"/>
    </location>
</feature>
<dbReference type="RefSeq" id="WP_207765702.1">
    <property type="nucleotide sequence ID" value="NZ_LT608334.1"/>
</dbReference>
<feature type="compositionally biased region" description="Low complexity" evidence="4">
    <location>
        <begin position="1"/>
        <end position="14"/>
    </location>
</feature>
<dbReference type="PRINTS" id="PR00037">
    <property type="entry name" value="HTHLACR"/>
</dbReference>
<keyword evidence="3" id="KW-0804">Transcription</keyword>
<dbReference type="InterPro" id="IPR001034">
    <property type="entry name" value="DeoR_HTH"/>
</dbReference>
<dbReference type="InterPro" id="IPR037171">
    <property type="entry name" value="NagB/RpiA_transferase-like"/>
</dbReference>
<accession>A0A212LIW8</accession>
<protein>
    <submittedName>
        <fullName evidence="6">Transcriptional regulator, DeoR family</fullName>
    </submittedName>
</protein>
<dbReference type="SMART" id="SM01134">
    <property type="entry name" value="DeoRC"/>
    <property type="match status" value="1"/>
</dbReference>
<evidence type="ECO:0000256" key="3">
    <source>
        <dbReference type="ARBA" id="ARBA00023163"/>
    </source>
</evidence>
<dbReference type="InterPro" id="IPR036390">
    <property type="entry name" value="WH_DNA-bd_sf"/>
</dbReference>